<dbReference type="Proteomes" id="UP000001952">
    <property type="component" value="Chromosome"/>
</dbReference>
<proteinExistence type="predicted"/>
<protein>
    <submittedName>
        <fullName evidence="1">Uncharacterized protein</fullName>
    </submittedName>
</protein>
<name>Q1RAE1_ECOUT</name>
<evidence type="ECO:0000313" key="2">
    <source>
        <dbReference type="Proteomes" id="UP000001952"/>
    </source>
</evidence>
<dbReference type="AlphaFoldDB" id="Q1RAE1"/>
<reference evidence="1 2" key="1">
    <citation type="journal article" date="2006" name="Proc. Natl. Acad. Sci. U.S.A.">
        <title>Identification of genes subject to positive selection in uropathogenic strains of Escherichia coli: a comparative genomics approach.</title>
        <authorList>
            <person name="Chen S.L."/>
            <person name="Hung C.S."/>
            <person name="Xu J."/>
            <person name="Reigstad C.S."/>
            <person name="Magrini V."/>
            <person name="Sabo A."/>
            <person name="Blasiar D."/>
            <person name="Bieri T."/>
            <person name="Meyer R.R."/>
            <person name="Ozersky P."/>
            <person name="Armstrong J.R."/>
            <person name="Fulton R.S."/>
            <person name="Latreille J.P."/>
            <person name="Spieth J."/>
            <person name="Hooton T.M."/>
            <person name="Mardis E.R."/>
            <person name="Hultgren S.J."/>
            <person name="Gordon J.I."/>
        </authorList>
    </citation>
    <scope>NUCLEOTIDE SEQUENCE [LARGE SCALE GENOMIC DNA]</scope>
    <source>
        <strain evidence="2">UTI89 / UPEC</strain>
    </source>
</reference>
<gene>
    <name evidence="1" type="ordered locus">UTI89_C2205</name>
</gene>
<dbReference type="KEGG" id="eci:UTI89_C2205"/>
<dbReference type="HOGENOM" id="CLU_2553085_0_0_6"/>
<accession>Q1RAE1</accession>
<dbReference type="EMBL" id="CP000243">
    <property type="protein sequence ID" value="ABE07673.1"/>
    <property type="molecule type" value="Genomic_DNA"/>
</dbReference>
<organism evidence="1 2">
    <name type="scientific">Escherichia coli (strain UTI89 / UPEC)</name>
    <dbReference type="NCBI Taxonomy" id="364106"/>
    <lineage>
        <taxon>Bacteria</taxon>
        <taxon>Pseudomonadati</taxon>
        <taxon>Pseudomonadota</taxon>
        <taxon>Gammaproteobacteria</taxon>
        <taxon>Enterobacterales</taxon>
        <taxon>Enterobacteriaceae</taxon>
        <taxon>Escherichia</taxon>
    </lineage>
</organism>
<evidence type="ECO:0000313" key="1">
    <source>
        <dbReference type="EMBL" id="ABE07673.1"/>
    </source>
</evidence>
<sequence length="97" mass="10766">MSCRIAGCLPFASPLMIFPGSDECGLAALSPAAPEHILVNDTDKMCKTISLLNISTCERMCIKNHDVLDDLEDEKRPVDEKPYQRLLIRPGSLQDYS</sequence>